<protein>
    <submittedName>
        <fullName evidence="2">Uncharacterized protein</fullName>
    </submittedName>
</protein>
<organism evidence="2 3">
    <name type="scientific">Pseudidiomarina halophila</name>
    <dbReference type="NCBI Taxonomy" id="1449799"/>
    <lineage>
        <taxon>Bacteria</taxon>
        <taxon>Pseudomonadati</taxon>
        <taxon>Pseudomonadota</taxon>
        <taxon>Gammaproteobacteria</taxon>
        <taxon>Alteromonadales</taxon>
        <taxon>Idiomarinaceae</taxon>
        <taxon>Pseudidiomarina</taxon>
    </lineage>
</organism>
<feature type="transmembrane region" description="Helical" evidence="1">
    <location>
        <begin position="57"/>
        <end position="75"/>
    </location>
</feature>
<keyword evidence="1" id="KW-1133">Transmembrane helix</keyword>
<reference evidence="3" key="1">
    <citation type="journal article" date="2018" name="Front. Microbiol.">
        <title>Genome-Based Analysis Reveals the Taxonomy and Diversity of the Family Idiomarinaceae.</title>
        <authorList>
            <person name="Liu Y."/>
            <person name="Lai Q."/>
            <person name="Shao Z."/>
        </authorList>
    </citation>
    <scope>NUCLEOTIDE SEQUENCE [LARGE SCALE GENOMIC DNA]</scope>
    <source>
        <strain evidence="3">BH195</strain>
    </source>
</reference>
<dbReference type="AlphaFoldDB" id="A0A432XVI4"/>
<feature type="transmembrane region" description="Helical" evidence="1">
    <location>
        <begin position="31"/>
        <end position="51"/>
    </location>
</feature>
<feature type="transmembrane region" description="Helical" evidence="1">
    <location>
        <begin position="95"/>
        <end position="112"/>
    </location>
</feature>
<accession>A0A432XVI4</accession>
<sequence length="113" mass="12879">MSLQSRYLNYFIRITGGDFVWGGFRYETIQFLVIGYTMLAVGPAVLGAFVAKYWLPFMWSPAFIFLGGFGFLGLFSKKCRRRFLKQNAKADDSKYTFYITALTGIGGVIVIWI</sequence>
<proteinExistence type="predicted"/>
<dbReference type="Proteomes" id="UP000287198">
    <property type="component" value="Unassembled WGS sequence"/>
</dbReference>
<name>A0A432XVI4_9GAMM</name>
<dbReference type="EMBL" id="PIPW01000002">
    <property type="protein sequence ID" value="RUO52663.1"/>
    <property type="molecule type" value="Genomic_DNA"/>
</dbReference>
<keyword evidence="3" id="KW-1185">Reference proteome</keyword>
<evidence type="ECO:0000313" key="3">
    <source>
        <dbReference type="Proteomes" id="UP000287198"/>
    </source>
</evidence>
<keyword evidence="1" id="KW-0472">Membrane</keyword>
<comment type="caution">
    <text evidence="2">The sequence shown here is derived from an EMBL/GenBank/DDBJ whole genome shotgun (WGS) entry which is preliminary data.</text>
</comment>
<evidence type="ECO:0000313" key="2">
    <source>
        <dbReference type="EMBL" id="RUO52663.1"/>
    </source>
</evidence>
<gene>
    <name evidence="2" type="ORF">CWI69_06395</name>
</gene>
<evidence type="ECO:0000256" key="1">
    <source>
        <dbReference type="SAM" id="Phobius"/>
    </source>
</evidence>
<keyword evidence="1" id="KW-0812">Transmembrane</keyword>